<evidence type="ECO:0000256" key="2">
    <source>
        <dbReference type="SAM" id="Phobius"/>
    </source>
</evidence>
<keyword evidence="2" id="KW-0812">Transmembrane</keyword>
<evidence type="ECO:0000313" key="3">
    <source>
        <dbReference type="EnsemblMetazoa" id="ENSAATROPP007034"/>
    </source>
</evidence>
<keyword evidence="4" id="KW-1185">Reference proteome</keyword>
<evidence type="ECO:0000313" key="4">
    <source>
        <dbReference type="Proteomes" id="UP000075880"/>
    </source>
</evidence>
<keyword evidence="2" id="KW-1133">Transmembrane helix</keyword>
<name>A0AAG5D852_ANOAO</name>
<accession>A0AAG5D852</accession>
<proteinExistence type="predicted"/>
<sequence length="111" mass="11900">SGILLTSPCQGIPKDHIATRPSPPSLSNPASNFLVFPQNSSITGISVTAIIILLVLSHTTRTIGPSSRSVPATKTVVPFNGGWRCQGQTQTVIRYWNLAKSRDPDDTVESE</sequence>
<dbReference type="AlphaFoldDB" id="A0AAG5D852"/>
<dbReference type="Proteomes" id="UP000075880">
    <property type="component" value="Unassembled WGS sequence"/>
</dbReference>
<reference evidence="3" key="1">
    <citation type="submission" date="2024-04" db="UniProtKB">
        <authorList>
            <consortium name="EnsemblMetazoa"/>
        </authorList>
    </citation>
    <scope>IDENTIFICATION</scope>
    <source>
        <strain evidence="3">EBRO</strain>
    </source>
</reference>
<keyword evidence="2" id="KW-0472">Membrane</keyword>
<organism evidence="3 4">
    <name type="scientific">Anopheles atroparvus</name>
    <name type="common">European mosquito</name>
    <dbReference type="NCBI Taxonomy" id="41427"/>
    <lineage>
        <taxon>Eukaryota</taxon>
        <taxon>Metazoa</taxon>
        <taxon>Ecdysozoa</taxon>
        <taxon>Arthropoda</taxon>
        <taxon>Hexapoda</taxon>
        <taxon>Insecta</taxon>
        <taxon>Pterygota</taxon>
        <taxon>Neoptera</taxon>
        <taxon>Endopterygota</taxon>
        <taxon>Diptera</taxon>
        <taxon>Nematocera</taxon>
        <taxon>Culicoidea</taxon>
        <taxon>Culicidae</taxon>
        <taxon>Anophelinae</taxon>
        <taxon>Anopheles</taxon>
    </lineage>
</organism>
<feature type="transmembrane region" description="Helical" evidence="2">
    <location>
        <begin position="33"/>
        <end position="56"/>
    </location>
</feature>
<protein>
    <submittedName>
        <fullName evidence="3">Uncharacterized protein</fullName>
    </submittedName>
</protein>
<evidence type="ECO:0000256" key="1">
    <source>
        <dbReference type="SAM" id="MobiDB-lite"/>
    </source>
</evidence>
<feature type="region of interest" description="Disordered" evidence="1">
    <location>
        <begin position="1"/>
        <end position="29"/>
    </location>
</feature>
<dbReference type="EnsemblMetazoa" id="ENSAATROPT007836">
    <property type="protein sequence ID" value="ENSAATROPP007034"/>
    <property type="gene ID" value="ENSAATROPG006393"/>
</dbReference>